<sequence length="223" mass="24472">MQHAVNSIKTPVISGQSLVLPSSSLHDQHHPKIPVNLCVKSTATTQPLCSSFHSRIPGFDESYLPRWIGYGFGSFILLNHFVGSDLNTITAAQLRTEALGLCLAAFSVVLPYVGKFLKGAAPVDQTTLPEGIEQIFVMTQNISDILKEDLAWATYILLRNTNTIAVLISIRGALCVRGYWNTPDDVSKARVLDWVEKEIEKIGLSDLKDTLYFPQSAAEVGKS</sequence>
<dbReference type="Pfam" id="PF11152">
    <property type="entry name" value="CCB2_CCB4"/>
    <property type="match status" value="1"/>
</dbReference>
<dbReference type="AlphaFoldDB" id="A0A438GWN2"/>
<organism evidence="1 2">
    <name type="scientific">Vitis vinifera</name>
    <name type="common">Grape</name>
    <dbReference type="NCBI Taxonomy" id="29760"/>
    <lineage>
        <taxon>Eukaryota</taxon>
        <taxon>Viridiplantae</taxon>
        <taxon>Streptophyta</taxon>
        <taxon>Embryophyta</taxon>
        <taxon>Tracheophyta</taxon>
        <taxon>Spermatophyta</taxon>
        <taxon>Magnoliopsida</taxon>
        <taxon>eudicotyledons</taxon>
        <taxon>Gunneridae</taxon>
        <taxon>Pentapetalae</taxon>
        <taxon>rosids</taxon>
        <taxon>Vitales</taxon>
        <taxon>Vitaceae</taxon>
        <taxon>Viteae</taxon>
        <taxon>Vitis</taxon>
    </lineage>
</organism>
<dbReference type="InterPro" id="IPR044970">
    <property type="entry name" value="CCB2"/>
</dbReference>
<protein>
    <submittedName>
        <fullName evidence="1">Protein cofactor assembly of complex C subunit B CCB2, chloroplastic</fullName>
    </submittedName>
</protein>
<dbReference type="GO" id="GO:0010190">
    <property type="term" value="P:cytochrome b6f complex assembly"/>
    <property type="evidence" value="ECO:0007669"/>
    <property type="project" value="InterPro"/>
</dbReference>
<name>A0A438GWN2_VITVI</name>
<dbReference type="PANTHER" id="PTHR36403">
    <property type="entry name" value="PROTEIN COFACTOR ASSEMBLY OF COMPLEX C SUBUNIT B CCB2, CHLOROPLASTIC"/>
    <property type="match status" value="1"/>
</dbReference>
<evidence type="ECO:0000313" key="2">
    <source>
        <dbReference type="Proteomes" id="UP000288805"/>
    </source>
</evidence>
<dbReference type="InterPro" id="IPR021325">
    <property type="entry name" value="CCB2/CCB4"/>
</dbReference>
<dbReference type="EMBL" id="QGNW01000325">
    <property type="protein sequence ID" value="RVW76609.1"/>
    <property type="molecule type" value="Genomic_DNA"/>
</dbReference>
<accession>A0A438GWN2</accession>
<gene>
    <name evidence="1" type="primary">CCB2_2</name>
    <name evidence="1" type="ORF">CK203_049668</name>
</gene>
<evidence type="ECO:0000313" key="1">
    <source>
        <dbReference type="EMBL" id="RVW76609.1"/>
    </source>
</evidence>
<dbReference type="PANTHER" id="PTHR36403:SF1">
    <property type="entry name" value="PROTEIN COFACTOR ASSEMBLY OF COMPLEX C SUBUNIT B CCB2, CHLOROPLASTIC"/>
    <property type="match status" value="1"/>
</dbReference>
<proteinExistence type="predicted"/>
<dbReference type="Proteomes" id="UP000288805">
    <property type="component" value="Unassembled WGS sequence"/>
</dbReference>
<comment type="caution">
    <text evidence="1">The sequence shown here is derived from an EMBL/GenBank/DDBJ whole genome shotgun (WGS) entry which is preliminary data.</text>
</comment>
<reference evidence="1 2" key="1">
    <citation type="journal article" date="2018" name="PLoS Genet.">
        <title>Population sequencing reveals clonal diversity and ancestral inbreeding in the grapevine cultivar Chardonnay.</title>
        <authorList>
            <person name="Roach M.J."/>
            <person name="Johnson D.L."/>
            <person name="Bohlmann J."/>
            <person name="van Vuuren H.J."/>
            <person name="Jones S.J."/>
            <person name="Pretorius I.S."/>
            <person name="Schmidt S.A."/>
            <person name="Borneman A.R."/>
        </authorList>
    </citation>
    <scope>NUCLEOTIDE SEQUENCE [LARGE SCALE GENOMIC DNA]</scope>
    <source>
        <strain evidence="2">cv. Chardonnay</strain>
        <tissue evidence="1">Leaf</tissue>
    </source>
</reference>